<evidence type="ECO:0000256" key="14">
    <source>
        <dbReference type="SAM" id="MobiDB-lite"/>
    </source>
</evidence>
<evidence type="ECO:0000256" key="2">
    <source>
        <dbReference type="ARBA" id="ARBA00004574"/>
    </source>
</evidence>
<evidence type="ECO:0000256" key="8">
    <source>
        <dbReference type="ARBA" id="ARBA00022895"/>
    </source>
</evidence>
<dbReference type="AlphaFoldDB" id="A0A162IKV5"/>
<protein>
    <recommendedName>
        <fullName evidence="5">EKC/KEOPS complex subunit GON7</fullName>
    </recommendedName>
</protein>
<keyword evidence="6" id="KW-0158">Chromosome</keyword>
<keyword evidence="7" id="KW-0819">tRNA processing</keyword>
<feature type="compositionally biased region" description="Acidic residues" evidence="14">
    <location>
        <begin position="86"/>
        <end position="103"/>
    </location>
</feature>
<keyword evidence="16" id="KW-1185">Reference proteome</keyword>
<evidence type="ECO:0000256" key="1">
    <source>
        <dbReference type="ARBA" id="ARBA00004123"/>
    </source>
</evidence>
<dbReference type="EMBL" id="AZGY01000010">
    <property type="protein sequence ID" value="KZZ94913.1"/>
    <property type="molecule type" value="Genomic_DNA"/>
</dbReference>
<comment type="caution">
    <text evidence="15">The sequence shown here is derived from an EMBL/GenBank/DDBJ whole genome shotgun (WGS) entry which is preliminary data.</text>
</comment>
<evidence type="ECO:0000256" key="13">
    <source>
        <dbReference type="ARBA" id="ARBA00025393"/>
    </source>
</evidence>
<evidence type="ECO:0000256" key="6">
    <source>
        <dbReference type="ARBA" id="ARBA00022454"/>
    </source>
</evidence>
<comment type="subunit">
    <text evidence="4">Component of the EKC/KEOPS complex composed of at least BUD32, CGI121, GON7, KAE1 and PCC1; the whole complex dimerizes.</text>
</comment>
<feature type="compositionally biased region" description="Polar residues" evidence="14">
    <location>
        <begin position="1"/>
        <end position="36"/>
    </location>
</feature>
<keyword evidence="10" id="KW-0010">Activator</keyword>
<keyword evidence="12" id="KW-0539">Nucleus</keyword>
<feature type="region of interest" description="Disordered" evidence="14">
    <location>
        <begin position="66"/>
        <end position="103"/>
    </location>
</feature>
<comment type="subcellular location">
    <subcellularLocation>
        <location evidence="2">Chromosome</location>
        <location evidence="2">Telomere</location>
    </subcellularLocation>
    <subcellularLocation>
        <location evidence="1">Nucleus</location>
    </subcellularLocation>
</comment>
<evidence type="ECO:0000256" key="9">
    <source>
        <dbReference type="ARBA" id="ARBA00023015"/>
    </source>
</evidence>
<comment type="similarity">
    <text evidence="3">Belongs to the GON7 family.</text>
</comment>
<dbReference type="GO" id="GO:0005634">
    <property type="term" value="C:nucleus"/>
    <property type="evidence" value="ECO:0007669"/>
    <property type="project" value="UniProtKB-SubCell"/>
</dbReference>
<proteinExistence type="inferred from homology"/>
<evidence type="ECO:0000256" key="4">
    <source>
        <dbReference type="ARBA" id="ARBA00011534"/>
    </source>
</evidence>
<keyword evidence="9" id="KW-0805">Transcription regulation</keyword>
<dbReference type="OrthoDB" id="2288868at2759"/>
<dbReference type="GO" id="GO:0008033">
    <property type="term" value="P:tRNA processing"/>
    <property type="evidence" value="ECO:0007669"/>
    <property type="project" value="UniProtKB-KW"/>
</dbReference>
<evidence type="ECO:0000256" key="5">
    <source>
        <dbReference type="ARBA" id="ARBA00019746"/>
    </source>
</evidence>
<dbReference type="Proteomes" id="UP000078544">
    <property type="component" value="Unassembled WGS sequence"/>
</dbReference>
<organism evidence="15 16">
    <name type="scientific">Moelleriella libera RCEF 2490</name>
    <dbReference type="NCBI Taxonomy" id="1081109"/>
    <lineage>
        <taxon>Eukaryota</taxon>
        <taxon>Fungi</taxon>
        <taxon>Dikarya</taxon>
        <taxon>Ascomycota</taxon>
        <taxon>Pezizomycotina</taxon>
        <taxon>Sordariomycetes</taxon>
        <taxon>Hypocreomycetidae</taxon>
        <taxon>Hypocreales</taxon>
        <taxon>Clavicipitaceae</taxon>
        <taxon>Moelleriella</taxon>
    </lineage>
</organism>
<dbReference type="InterPro" id="IPR014849">
    <property type="entry name" value="EKC/KEOPS_Gon7"/>
</dbReference>
<gene>
    <name evidence="15" type="ORF">AAL_05024</name>
</gene>
<evidence type="ECO:0000313" key="15">
    <source>
        <dbReference type="EMBL" id="KZZ94913.1"/>
    </source>
</evidence>
<evidence type="ECO:0000313" key="16">
    <source>
        <dbReference type="Proteomes" id="UP000078544"/>
    </source>
</evidence>
<reference evidence="15 16" key="1">
    <citation type="journal article" date="2016" name="Genome Biol. Evol.">
        <title>Divergent and convergent evolution of fungal pathogenicity.</title>
        <authorList>
            <person name="Shang Y."/>
            <person name="Xiao G."/>
            <person name="Zheng P."/>
            <person name="Cen K."/>
            <person name="Zhan S."/>
            <person name="Wang C."/>
        </authorList>
    </citation>
    <scope>NUCLEOTIDE SEQUENCE [LARGE SCALE GENOMIC DNA]</scope>
    <source>
        <strain evidence="15 16">RCEF 2490</strain>
    </source>
</reference>
<dbReference type="GO" id="GO:0000781">
    <property type="term" value="C:chromosome, telomeric region"/>
    <property type="evidence" value="ECO:0007669"/>
    <property type="project" value="UniProtKB-SubCell"/>
</dbReference>
<name>A0A162IKV5_9HYPO</name>
<keyword evidence="11" id="KW-0804">Transcription</keyword>
<accession>A0A162IKV5</accession>
<sequence length="103" mass="11459">MSSENTSAKLTASYESPENESFTITKTIASAPPSSSVEEKTRYLEKLRQAVTESQERINKELTLRMEQDNARASSAHGKSAANLATDEDREEENYGEEAQEEV</sequence>
<dbReference type="Pfam" id="PF08738">
    <property type="entry name" value="Gon7"/>
    <property type="match status" value="1"/>
</dbReference>
<comment type="function">
    <text evidence="13">Component of the EKC/KEOPS complex that is required for the formation of a threonylcarbamoyl group on adenosine at position 37 (t(6)A37) in tRNAs that read codons beginning with adenine. The complex is probably involved in the transfer of the threonylcarbamoyl moiety of threonylcarbamoyl-AMP (TC-AMP) to the N6 group of A37. GON7 likely plays a supporting role to the catalytic subunit KAE1 in the complex. The EKC/KEOPS complex also promotes both telomere uncapping and telomere elongation. The complex is required for efficient recruitment of transcriptional coactivators.</text>
</comment>
<evidence type="ECO:0000256" key="3">
    <source>
        <dbReference type="ARBA" id="ARBA00008529"/>
    </source>
</evidence>
<evidence type="ECO:0000256" key="7">
    <source>
        <dbReference type="ARBA" id="ARBA00022694"/>
    </source>
</evidence>
<evidence type="ECO:0000256" key="10">
    <source>
        <dbReference type="ARBA" id="ARBA00023159"/>
    </source>
</evidence>
<keyword evidence="8" id="KW-0779">Telomere</keyword>
<evidence type="ECO:0000256" key="11">
    <source>
        <dbReference type="ARBA" id="ARBA00023163"/>
    </source>
</evidence>
<evidence type="ECO:0000256" key="12">
    <source>
        <dbReference type="ARBA" id="ARBA00023242"/>
    </source>
</evidence>
<feature type="region of interest" description="Disordered" evidence="14">
    <location>
        <begin position="1"/>
        <end position="41"/>
    </location>
</feature>